<evidence type="ECO:0000256" key="5">
    <source>
        <dbReference type="ARBA" id="ARBA00022729"/>
    </source>
</evidence>
<evidence type="ECO:0000256" key="6">
    <source>
        <dbReference type="ARBA" id="ARBA00022801"/>
    </source>
</evidence>
<dbReference type="Proteomes" id="UP000284706">
    <property type="component" value="Unassembled WGS sequence"/>
</dbReference>
<dbReference type="Gene3D" id="3.40.50.1820">
    <property type="entry name" value="alpha/beta hydrolase"/>
    <property type="match status" value="1"/>
</dbReference>
<dbReference type="AlphaFoldDB" id="A0A409Y192"/>
<dbReference type="GO" id="GO:0045493">
    <property type="term" value="P:xylan catabolic process"/>
    <property type="evidence" value="ECO:0007669"/>
    <property type="project" value="UniProtKB-KW"/>
</dbReference>
<dbReference type="InParanoid" id="A0A409Y192"/>
<keyword evidence="5 10" id="KW-0732">Signal</keyword>
<feature type="chain" id="PRO_5018819961" description="Carboxylic ester hydrolase" evidence="10">
    <location>
        <begin position="22"/>
        <end position="524"/>
    </location>
</feature>
<evidence type="ECO:0000256" key="10">
    <source>
        <dbReference type="RuleBase" id="RU361238"/>
    </source>
</evidence>
<evidence type="ECO:0000313" key="11">
    <source>
        <dbReference type="EMBL" id="PPQ96775.1"/>
    </source>
</evidence>
<reference evidence="11 12" key="1">
    <citation type="journal article" date="2018" name="Evol. Lett.">
        <title>Horizontal gene cluster transfer increased hallucinogenic mushroom diversity.</title>
        <authorList>
            <person name="Reynolds H.T."/>
            <person name="Vijayakumar V."/>
            <person name="Gluck-Thaler E."/>
            <person name="Korotkin H.B."/>
            <person name="Matheny P.B."/>
            <person name="Slot J.C."/>
        </authorList>
    </citation>
    <scope>NUCLEOTIDE SEQUENCE [LARGE SCALE GENOMIC DNA]</scope>
    <source>
        <strain evidence="11 12">SRW20</strain>
    </source>
</reference>
<evidence type="ECO:0000256" key="1">
    <source>
        <dbReference type="ARBA" id="ARBA00006249"/>
    </source>
</evidence>
<dbReference type="PANTHER" id="PTHR33938">
    <property type="entry name" value="FERULOYL ESTERASE B-RELATED"/>
    <property type="match status" value="1"/>
</dbReference>
<organism evidence="11 12">
    <name type="scientific">Gymnopilus dilepis</name>
    <dbReference type="NCBI Taxonomy" id="231916"/>
    <lineage>
        <taxon>Eukaryota</taxon>
        <taxon>Fungi</taxon>
        <taxon>Dikarya</taxon>
        <taxon>Basidiomycota</taxon>
        <taxon>Agaricomycotina</taxon>
        <taxon>Agaricomycetes</taxon>
        <taxon>Agaricomycetidae</taxon>
        <taxon>Agaricales</taxon>
        <taxon>Agaricineae</taxon>
        <taxon>Hymenogastraceae</taxon>
        <taxon>Gymnopilus</taxon>
    </lineage>
</organism>
<keyword evidence="7" id="KW-0106">Calcium</keyword>
<keyword evidence="8" id="KW-1015">Disulfide bond</keyword>
<dbReference type="InterPro" id="IPR011118">
    <property type="entry name" value="Tannase/feruloyl_esterase"/>
</dbReference>
<keyword evidence="3" id="KW-0119">Carbohydrate metabolism</keyword>
<evidence type="ECO:0000256" key="8">
    <source>
        <dbReference type="ARBA" id="ARBA00023157"/>
    </source>
</evidence>
<comment type="catalytic activity">
    <reaction evidence="9">
        <text>feruloyl-polysaccharide + H2O = ferulate + polysaccharide.</text>
        <dbReference type="EC" id="3.1.1.73"/>
    </reaction>
</comment>
<evidence type="ECO:0000313" key="12">
    <source>
        <dbReference type="Proteomes" id="UP000284706"/>
    </source>
</evidence>
<comment type="similarity">
    <text evidence="1 10">Belongs to the tannase family.</text>
</comment>
<dbReference type="InterPro" id="IPR029058">
    <property type="entry name" value="AB_hydrolase_fold"/>
</dbReference>
<name>A0A409Y192_9AGAR</name>
<dbReference type="STRING" id="231916.A0A409Y192"/>
<sequence>MGNSWMLLALLVLLDPAHGTATHFSTSCNSLAKHASAFKSLNTTITNSTFFPAPANNVPAHAPTLCQPTTVITVPLCRIQFIVKTSDISAITAEIWIPTHYTGRSLSLGNGGLAGCIDYDNLAYGSSKGFAAIASNNGHDGQSGAPFLNNSQILADYITRSVHIETLAGKAIVQELVGSQPSRSYYSGCSTGGRQAFYSAFHFPDNFDGIIAGAPGTDWNNLLGAFGLWESFFGATTNNASIIDEAGWALVANEKLKQCDELDGVRDGIITEGEGCDFRPEELQCPEGLGTGSPTTCLSRNQVTALKLLYNPIYGLHGEYLFPSHNVASTNSSTLSTLFNGQIFQPTEDWVKYVVKGPNFNFSEYGVQTIEQMNALNPDNIATFDGDLTPFRKKGGKVIQYHGQADPLIPPAGSKLFYNQQAFNLGLKSFQLDEFYRLFLIAGMTHCTGGLGSTNFGQDGTAIPSNPAASNVLDDIVNWVENGIAPDTIIGASDDGKSLRAHCRYPQRSVLDGTNFVCTTAENT</sequence>
<keyword evidence="12" id="KW-1185">Reference proteome</keyword>
<dbReference type="SUPFAM" id="SSF53474">
    <property type="entry name" value="alpha/beta-Hydrolases"/>
    <property type="match status" value="1"/>
</dbReference>
<comment type="caution">
    <text evidence="11">The sequence shown here is derived from an EMBL/GenBank/DDBJ whole genome shotgun (WGS) entry which is preliminary data.</text>
</comment>
<feature type="signal peptide" evidence="10">
    <location>
        <begin position="1"/>
        <end position="21"/>
    </location>
</feature>
<dbReference type="EC" id="3.1.1.-" evidence="10"/>
<proteinExistence type="inferred from homology"/>
<keyword evidence="6 10" id="KW-0378">Hydrolase</keyword>
<dbReference type="GO" id="GO:0046872">
    <property type="term" value="F:metal ion binding"/>
    <property type="evidence" value="ECO:0007669"/>
    <property type="project" value="UniProtKB-KW"/>
</dbReference>
<dbReference type="OrthoDB" id="3039123at2759"/>
<evidence type="ECO:0000256" key="3">
    <source>
        <dbReference type="ARBA" id="ARBA00022651"/>
    </source>
</evidence>
<evidence type="ECO:0000256" key="9">
    <source>
        <dbReference type="ARBA" id="ARBA00034075"/>
    </source>
</evidence>
<evidence type="ECO:0000256" key="2">
    <source>
        <dbReference type="ARBA" id="ARBA00022487"/>
    </source>
</evidence>
<evidence type="ECO:0000256" key="4">
    <source>
        <dbReference type="ARBA" id="ARBA00022723"/>
    </source>
</evidence>
<accession>A0A409Y192</accession>
<keyword evidence="2" id="KW-0719">Serine esterase</keyword>
<dbReference type="EMBL" id="NHYE01001327">
    <property type="protein sequence ID" value="PPQ96775.1"/>
    <property type="molecule type" value="Genomic_DNA"/>
</dbReference>
<protein>
    <recommendedName>
        <fullName evidence="10">Carboxylic ester hydrolase</fullName>
        <ecNumber evidence="10">3.1.1.-</ecNumber>
    </recommendedName>
</protein>
<keyword evidence="3" id="KW-0858">Xylan degradation</keyword>
<keyword evidence="4" id="KW-0479">Metal-binding</keyword>
<dbReference type="GO" id="GO:0030600">
    <property type="term" value="F:feruloyl esterase activity"/>
    <property type="evidence" value="ECO:0007669"/>
    <property type="project" value="UniProtKB-EC"/>
</dbReference>
<gene>
    <name evidence="11" type="ORF">CVT26_006259</name>
</gene>
<dbReference type="PANTHER" id="PTHR33938:SF15">
    <property type="entry name" value="FERULOYL ESTERASE B-RELATED"/>
    <property type="match status" value="1"/>
</dbReference>
<dbReference type="Pfam" id="PF07519">
    <property type="entry name" value="Tannase"/>
    <property type="match status" value="1"/>
</dbReference>
<evidence type="ECO:0000256" key="7">
    <source>
        <dbReference type="ARBA" id="ARBA00022837"/>
    </source>
</evidence>
<keyword evidence="3" id="KW-0624">Polysaccharide degradation</keyword>